<evidence type="ECO:0000313" key="2">
    <source>
        <dbReference type="EMBL" id="GMH68229.1"/>
    </source>
</evidence>
<feature type="region of interest" description="Disordered" evidence="1">
    <location>
        <begin position="389"/>
        <end position="414"/>
    </location>
</feature>
<feature type="compositionally biased region" description="Low complexity" evidence="1">
    <location>
        <begin position="76"/>
        <end position="85"/>
    </location>
</feature>
<name>A0A9W7AH30_9STRA</name>
<dbReference type="AlphaFoldDB" id="A0A9W7AH30"/>
<gene>
    <name evidence="2" type="ORF">TrRE_jg8956</name>
</gene>
<feature type="compositionally biased region" description="Basic and acidic residues" evidence="1">
    <location>
        <begin position="394"/>
        <end position="408"/>
    </location>
</feature>
<dbReference type="OrthoDB" id="10351335at2759"/>
<comment type="caution">
    <text evidence="2">The sequence shown here is derived from an EMBL/GenBank/DDBJ whole genome shotgun (WGS) entry which is preliminary data.</text>
</comment>
<keyword evidence="3" id="KW-1185">Reference proteome</keyword>
<sequence length="545" mass="61399">MSTRRSPRIALLPGAKSKETDDDATCAPPPARTKQSARSSQSARRSPRIALLPGAKSKETDCDDDDPTCAPPPASTKPSPTATVTATKPTRLIFDVNDGWMSLSNSDSLNLPEYQSKSYLRKRGSIKLMPIAPDLEANEILYVLIGEKMNGKKVVGAGRIGRLASQRKLILFTDQYYNFLVGSRTAQCPESLKGVKPKTLRFFAVANIYHRFSNNFKDITCTSDSPIKTEEQVRLILIDSMRRDFTLYNQNKCLGELQPIVDGITYQINIPLLGGRRKQTLQQLYRGAHDLSLKSLKSYLSIKIGKARSGIKMGELGVAILAYDNLGAEEKDIIGPISIRKVDSFHQKKSYDFAGFALMEREAINELRKNLLRNEMCLNIRIPGQTPEGIAAGDTKRNTERKLMTDKSAKKRQEKYDKLPLEDRTLFTKKNGYKYSPKTSRRTYTDDEKVAVMDSIKKVNGFSKLSERNFTMVAKHLVEKSRKRGPDEDVAAQSVVKRFAGSGEERSKKEESLNGLLIGSNVRWWRKMEKTEKEKDNWTIQKKRA</sequence>
<dbReference type="Proteomes" id="UP001165082">
    <property type="component" value="Unassembled WGS sequence"/>
</dbReference>
<feature type="region of interest" description="Disordered" evidence="1">
    <location>
        <begin position="1"/>
        <end position="85"/>
    </location>
</feature>
<reference evidence="2" key="1">
    <citation type="submission" date="2022-07" db="EMBL/GenBank/DDBJ databases">
        <title>Genome analysis of Parmales, a sister group of diatoms, reveals the evolutionary specialization of diatoms from phago-mixotrophs to photoautotrophs.</title>
        <authorList>
            <person name="Ban H."/>
            <person name="Sato S."/>
            <person name="Yoshikawa S."/>
            <person name="Kazumasa Y."/>
            <person name="Nakamura Y."/>
            <person name="Ichinomiya M."/>
            <person name="Saitoh K."/>
            <person name="Sato N."/>
            <person name="Blanc-Mathieu R."/>
            <person name="Endo H."/>
            <person name="Kuwata A."/>
            <person name="Ogata H."/>
        </authorList>
    </citation>
    <scope>NUCLEOTIDE SEQUENCE</scope>
</reference>
<accession>A0A9W7AH30</accession>
<proteinExistence type="predicted"/>
<dbReference type="EMBL" id="BRXZ01004091">
    <property type="protein sequence ID" value="GMH68229.1"/>
    <property type="molecule type" value="Genomic_DNA"/>
</dbReference>
<protein>
    <submittedName>
        <fullName evidence="2">Uncharacterized protein</fullName>
    </submittedName>
</protein>
<evidence type="ECO:0000256" key="1">
    <source>
        <dbReference type="SAM" id="MobiDB-lite"/>
    </source>
</evidence>
<organism evidence="2 3">
    <name type="scientific">Triparma retinervis</name>
    <dbReference type="NCBI Taxonomy" id="2557542"/>
    <lineage>
        <taxon>Eukaryota</taxon>
        <taxon>Sar</taxon>
        <taxon>Stramenopiles</taxon>
        <taxon>Ochrophyta</taxon>
        <taxon>Bolidophyceae</taxon>
        <taxon>Parmales</taxon>
        <taxon>Triparmaceae</taxon>
        <taxon>Triparma</taxon>
    </lineage>
</organism>
<evidence type="ECO:0000313" key="3">
    <source>
        <dbReference type="Proteomes" id="UP001165082"/>
    </source>
</evidence>